<keyword evidence="1 3" id="KW-0853">WD repeat</keyword>
<evidence type="ECO:0000256" key="1">
    <source>
        <dbReference type="ARBA" id="ARBA00022574"/>
    </source>
</evidence>
<evidence type="ECO:0000313" key="4">
    <source>
        <dbReference type="EMBL" id="RQH46691.1"/>
    </source>
</evidence>
<feature type="repeat" description="WD" evidence="3">
    <location>
        <begin position="656"/>
        <end position="690"/>
    </location>
</feature>
<dbReference type="SMART" id="SM00320">
    <property type="entry name" value="WD40"/>
    <property type="match status" value="8"/>
</dbReference>
<feature type="repeat" description="WD" evidence="3">
    <location>
        <begin position="444"/>
        <end position="479"/>
    </location>
</feature>
<dbReference type="InterPro" id="IPR011045">
    <property type="entry name" value="N2O_reductase_N"/>
</dbReference>
<dbReference type="PANTHER" id="PTHR19879">
    <property type="entry name" value="TRANSCRIPTION INITIATION FACTOR TFIID"/>
    <property type="match status" value="1"/>
</dbReference>
<reference evidence="4 5" key="1">
    <citation type="journal article" date="2018" name="ACS Chem. Biol.">
        <title>Ketoreductase domain dysfunction expands chemodiversity: malyngamide biosynthesis in the cyanobacterium Okeania hirsuta.</title>
        <authorList>
            <person name="Moss N.A."/>
            <person name="Leao T."/>
            <person name="Rankin M."/>
            <person name="McCullough T.M."/>
            <person name="Qu P."/>
            <person name="Korobeynikov A."/>
            <person name="Smith J.L."/>
            <person name="Gerwick L."/>
            <person name="Gerwick W.H."/>
        </authorList>
    </citation>
    <scope>NUCLEOTIDE SEQUENCE [LARGE SCALE GENOMIC DNA]</scope>
    <source>
        <strain evidence="4 5">PAB10Feb10-1</strain>
    </source>
</reference>
<name>A0A3N6PD94_9CYAN</name>
<dbReference type="InterPro" id="IPR019775">
    <property type="entry name" value="WD40_repeat_CS"/>
</dbReference>
<feature type="repeat" description="WD" evidence="3">
    <location>
        <begin position="359"/>
        <end position="400"/>
    </location>
</feature>
<organism evidence="4 5">
    <name type="scientific">Okeania hirsuta</name>
    <dbReference type="NCBI Taxonomy" id="1458930"/>
    <lineage>
        <taxon>Bacteria</taxon>
        <taxon>Bacillati</taxon>
        <taxon>Cyanobacteriota</taxon>
        <taxon>Cyanophyceae</taxon>
        <taxon>Oscillatoriophycideae</taxon>
        <taxon>Oscillatoriales</taxon>
        <taxon>Microcoleaceae</taxon>
        <taxon>Okeania</taxon>
    </lineage>
</organism>
<dbReference type="InterPro" id="IPR027417">
    <property type="entry name" value="P-loop_NTPase"/>
</dbReference>
<dbReference type="SUPFAM" id="SSF50974">
    <property type="entry name" value="Nitrous oxide reductase, N-terminal domain"/>
    <property type="match status" value="1"/>
</dbReference>
<dbReference type="SUPFAM" id="SSF50978">
    <property type="entry name" value="WD40 repeat-like"/>
    <property type="match status" value="1"/>
</dbReference>
<keyword evidence="2" id="KW-0677">Repeat</keyword>
<feature type="repeat" description="WD" evidence="3">
    <location>
        <begin position="533"/>
        <end position="568"/>
    </location>
</feature>
<feature type="repeat" description="WD" evidence="3">
    <location>
        <begin position="488"/>
        <end position="521"/>
    </location>
</feature>
<dbReference type="PRINTS" id="PR00320">
    <property type="entry name" value="GPROTEINBRPT"/>
</dbReference>
<feature type="repeat" description="WD" evidence="3">
    <location>
        <begin position="575"/>
        <end position="607"/>
    </location>
</feature>
<dbReference type="Pfam" id="PF00400">
    <property type="entry name" value="WD40"/>
    <property type="match status" value="8"/>
</dbReference>
<keyword evidence="5" id="KW-1185">Reference proteome</keyword>
<proteinExistence type="predicted"/>
<dbReference type="PROSITE" id="PS50082">
    <property type="entry name" value="WD_REPEATS_2"/>
    <property type="match status" value="8"/>
</dbReference>
<dbReference type="OrthoDB" id="491589at2"/>
<evidence type="ECO:0000256" key="3">
    <source>
        <dbReference type="PROSITE-ProRule" id="PRU00221"/>
    </source>
</evidence>
<dbReference type="PROSITE" id="PS50294">
    <property type="entry name" value="WD_REPEATS_REGION"/>
    <property type="match status" value="6"/>
</dbReference>
<dbReference type="InterPro" id="IPR020472">
    <property type="entry name" value="WD40_PAC1"/>
</dbReference>
<evidence type="ECO:0000256" key="2">
    <source>
        <dbReference type="ARBA" id="ARBA00022737"/>
    </source>
</evidence>
<dbReference type="SUPFAM" id="SSF52540">
    <property type="entry name" value="P-loop containing nucleoside triphosphate hydrolases"/>
    <property type="match status" value="1"/>
</dbReference>
<dbReference type="CDD" id="cd00200">
    <property type="entry name" value="WD40"/>
    <property type="match status" value="1"/>
</dbReference>
<dbReference type="InterPro" id="IPR015943">
    <property type="entry name" value="WD40/YVTN_repeat-like_dom_sf"/>
</dbReference>
<dbReference type="Gene3D" id="2.130.10.10">
    <property type="entry name" value="YVTN repeat-like/Quinoprotein amine dehydrogenase"/>
    <property type="match status" value="2"/>
</dbReference>
<feature type="repeat" description="WD" evidence="3">
    <location>
        <begin position="414"/>
        <end position="442"/>
    </location>
</feature>
<gene>
    <name evidence="4" type="ORF">D5R40_09590</name>
</gene>
<sequence>MDIKNYNIITLGPSGAGKTVFLASLFRQLSTPTSERFFLEVSGDKHRKELNDIYLKIIDKDQDWPSGTRDVTRRTFTCRVNNSAIEKFSVCQFTYIDYGGGLLTETKLPNEYDVIHFEEEVPNAHAVLAMIDGLKLLKLMQGKDLDNEAVRQLLLKDLPNMMQLINKCKRDTSVHFIISKWDLLEGNYNLSEIEECLRFFSPDFKNVVDSRIQAGCPVRLIPVSSIGMDFATLQDDGSMKKKPGAVPKPFQLEIPIAYVLIDGVKTDIKASKASSEKIPVWDLLKNSFPSLDSLIHQFVLNELAHPYQEKSLQEVRDWETALKHLVIIFLKHLKDFEERFPEANLGGEVLFAPEPIHNLTKHEKVVCSVGFTSDGKTLFSSSDDRTVLFWDVARGNLQKKIVQEKSGWVLANISQDNKLLFTASADKSIKVWDANTGQRLYKPLKEHSEPISGFVVSADGGTLISSSRDQTVKIWQLETNGGRVIHSLSEHQGYVYALAVSPNGQTLATAGTDKKMLIWELPIKNDKFLKFLALKHPSFIKALAFSSDGKMLVSGCGDQTIYVWDTKTWNLRYNLEGHTGAIWSLAISADNCTLARDQTIYVWDTKTWNLRYNLEGHTGAIWSLAISADNCTLASGSNDLTIKVWNLSTGTLKTTLTGHTGIITTLAFSSDNQTLASGSDDKTIKIWRIV</sequence>
<dbReference type="RefSeq" id="WP_124154548.1">
    <property type="nucleotide sequence ID" value="NZ_CAWOLW010000323.1"/>
</dbReference>
<dbReference type="PROSITE" id="PS00678">
    <property type="entry name" value="WD_REPEATS_1"/>
    <property type="match status" value="5"/>
</dbReference>
<dbReference type="PANTHER" id="PTHR19879:SF9">
    <property type="entry name" value="TRANSCRIPTION INITIATION FACTOR TFIID SUBUNIT 5"/>
    <property type="match status" value="1"/>
</dbReference>
<dbReference type="Gene3D" id="3.40.50.300">
    <property type="entry name" value="P-loop containing nucleotide triphosphate hydrolases"/>
    <property type="match status" value="1"/>
</dbReference>
<dbReference type="InterPro" id="IPR036322">
    <property type="entry name" value="WD40_repeat_dom_sf"/>
</dbReference>
<dbReference type="Proteomes" id="UP000269154">
    <property type="component" value="Unassembled WGS sequence"/>
</dbReference>
<accession>A0A3N6PD94</accession>
<dbReference type="AlphaFoldDB" id="A0A3N6PD94"/>
<feature type="repeat" description="WD" evidence="3">
    <location>
        <begin position="614"/>
        <end position="655"/>
    </location>
</feature>
<dbReference type="InterPro" id="IPR001680">
    <property type="entry name" value="WD40_rpt"/>
</dbReference>
<comment type="caution">
    <text evidence="4">The sequence shown here is derived from an EMBL/GenBank/DDBJ whole genome shotgun (WGS) entry which is preliminary data.</text>
</comment>
<protein>
    <submittedName>
        <fullName evidence="4">Uncharacterized protein</fullName>
    </submittedName>
</protein>
<dbReference type="EMBL" id="RCBY01000039">
    <property type="protein sequence ID" value="RQH46691.1"/>
    <property type="molecule type" value="Genomic_DNA"/>
</dbReference>
<evidence type="ECO:0000313" key="5">
    <source>
        <dbReference type="Proteomes" id="UP000269154"/>
    </source>
</evidence>